<sequence length="657" mass="67847">PAAGTPAKDSRPLPRLWQLCERAHGAPALPGGSARRAGWAEASERGRASLPRLARERPGGAGLGRGLGARASGSAAGRARPPAVWTPRGQCAHRGGARRGGAGRGGQPPGGAARAAAGSRAGSAARPARPGPGPRPETQPSPLQPRRPAGRPWRAPAPRRRPGPRCAAGRGALAARRGFGAARRARDGAHAAAGTGRRWAGRRPSFSRCKDGVSAAQTSGPRGGAAGRAAASVRACPWVPPGLRRAAGSPSRRAGLGSGVGAGPRRPHRPQPVFEAGSERIRGGGGGTPAAASSESAPPHLQGSSVGGGFAGLEFARPPESEPRASDLGAPGSGRGRRRGPGLHRRTSPSQRREPPQEKPGWTRSWLPLPLQACPPALSFWGPQLQRSAQSPAQVMFQCLWKSCGKVLSTASAMQRHIRLVHLGRQAEPEQSDGEEDFYYTELDVGVDTLTDGLSSLTPVSPTASMPPAFPRLELPELLEPPALPSPLRPTALPLPPPPPPVLSAVANPQSCHSDRVYQGCLTPARLEPQPTEVGACPPALSSRTGVSLRCVWAEGLRPPPAGEGPRLTAPHALCPPPGSPAAMRRSAGKCMAWSAGTCGAQPAAGRRPASGSWTKSGSFKNITYHLLPPHANPRPGAETAQGEPQGLAFTSCRVCF</sequence>
<dbReference type="GO" id="GO:0008270">
    <property type="term" value="F:zinc ion binding"/>
    <property type="evidence" value="ECO:0007669"/>
    <property type="project" value="UniProtKB-KW"/>
</dbReference>
<feature type="compositionally biased region" description="Low complexity" evidence="10">
    <location>
        <begin position="146"/>
        <end position="156"/>
    </location>
</feature>
<evidence type="ECO:0000256" key="5">
    <source>
        <dbReference type="ARBA" id="ARBA00023015"/>
    </source>
</evidence>
<keyword evidence="6" id="KW-0238">DNA-binding</keyword>
<feature type="compositionally biased region" description="Low complexity" evidence="10">
    <location>
        <begin position="242"/>
        <end position="255"/>
    </location>
</feature>
<dbReference type="InterPro" id="IPR013087">
    <property type="entry name" value="Znf_C2H2_type"/>
</dbReference>
<dbReference type="InterPro" id="IPR052253">
    <property type="entry name" value="CR1/CR2-DNA-binding_regulator"/>
</dbReference>
<dbReference type="PANTHER" id="PTHR13006:SF8">
    <property type="entry name" value="SLC2A4 REGULATOR"/>
    <property type="match status" value="1"/>
</dbReference>
<organism evidence="12 13">
    <name type="scientific">Macaca fascicularis</name>
    <name type="common">Crab-eating macaque</name>
    <name type="synonym">Cynomolgus monkey</name>
    <dbReference type="NCBI Taxonomy" id="9541"/>
    <lineage>
        <taxon>Eukaryota</taxon>
        <taxon>Metazoa</taxon>
        <taxon>Chordata</taxon>
        <taxon>Craniata</taxon>
        <taxon>Vertebrata</taxon>
        <taxon>Euteleostomi</taxon>
        <taxon>Mammalia</taxon>
        <taxon>Eutheria</taxon>
        <taxon>Euarchontoglires</taxon>
        <taxon>Primates</taxon>
        <taxon>Haplorrhini</taxon>
        <taxon>Catarrhini</taxon>
        <taxon>Cercopithecidae</taxon>
        <taxon>Cercopithecinae</taxon>
        <taxon>Macaca</taxon>
    </lineage>
</organism>
<dbReference type="Ensembl" id="ENSMFAT00000086894.1">
    <property type="protein sequence ID" value="ENSMFAP00000048314.1"/>
    <property type="gene ID" value="ENSMFAG00000039964.2"/>
</dbReference>
<evidence type="ECO:0000256" key="2">
    <source>
        <dbReference type="ARBA" id="ARBA00022723"/>
    </source>
</evidence>
<evidence type="ECO:0000256" key="1">
    <source>
        <dbReference type="ARBA" id="ARBA00004123"/>
    </source>
</evidence>
<feature type="compositionally biased region" description="Basic residues" evidence="10">
    <location>
        <begin position="335"/>
        <end position="347"/>
    </location>
</feature>
<feature type="region of interest" description="Disordered" evidence="10">
    <location>
        <begin position="24"/>
        <end position="228"/>
    </location>
</feature>
<dbReference type="Proteomes" id="UP000233100">
    <property type="component" value="Chromosome 10"/>
</dbReference>
<reference evidence="12" key="3">
    <citation type="submission" date="2025-09" db="UniProtKB">
        <authorList>
            <consortium name="Ensembl"/>
        </authorList>
    </citation>
    <scope>IDENTIFICATION</scope>
</reference>
<evidence type="ECO:0000256" key="8">
    <source>
        <dbReference type="ARBA" id="ARBA00023242"/>
    </source>
</evidence>
<evidence type="ECO:0000256" key="9">
    <source>
        <dbReference type="PROSITE-ProRule" id="PRU00042"/>
    </source>
</evidence>
<evidence type="ECO:0000313" key="13">
    <source>
        <dbReference type="Proteomes" id="UP000233100"/>
    </source>
</evidence>
<accession>A0A7N9CCW9</accession>
<evidence type="ECO:0000259" key="11">
    <source>
        <dbReference type="PROSITE" id="PS50157"/>
    </source>
</evidence>
<reference evidence="12" key="2">
    <citation type="submission" date="2025-08" db="UniProtKB">
        <authorList>
            <consortium name="Ensembl"/>
        </authorList>
    </citation>
    <scope>IDENTIFICATION</scope>
</reference>
<dbReference type="GO" id="GO:0005634">
    <property type="term" value="C:nucleus"/>
    <property type="evidence" value="ECO:0007669"/>
    <property type="project" value="UniProtKB-SubCell"/>
</dbReference>
<evidence type="ECO:0000256" key="6">
    <source>
        <dbReference type="ARBA" id="ARBA00023125"/>
    </source>
</evidence>
<keyword evidence="8" id="KW-0539">Nucleus</keyword>
<dbReference type="GO" id="GO:0000978">
    <property type="term" value="F:RNA polymerase II cis-regulatory region sequence-specific DNA binding"/>
    <property type="evidence" value="ECO:0007669"/>
    <property type="project" value="TreeGrafter"/>
</dbReference>
<evidence type="ECO:0000313" key="12">
    <source>
        <dbReference type="Ensembl" id="ENSMFAP00000048314.1"/>
    </source>
</evidence>
<keyword evidence="5" id="KW-0805">Transcription regulation</keyword>
<keyword evidence="13" id="KW-1185">Reference proteome</keyword>
<feature type="compositionally biased region" description="Gly residues" evidence="10">
    <location>
        <begin position="98"/>
        <end position="109"/>
    </location>
</feature>
<proteinExistence type="predicted"/>
<keyword evidence="3 9" id="KW-0863">Zinc-finger</keyword>
<dbReference type="AlphaFoldDB" id="A0A7N9CCW9"/>
<reference evidence="12 13" key="1">
    <citation type="submission" date="2013-03" db="EMBL/GenBank/DDBJ databases">
        <authorList>
            <person name="Warren W."/>
            <person name="Wilson R.K."/>
        </authorList>
    </citation>
    <scope>NUCLEOTIDE SEQUENCE</scope>
</reference>
<evidence type="ECO:0000256" key="10">
    <source>
        <dbReference type="SAM" id="MobiDB-lite"/>
    </source>
</evidence>
<feature type="compositionally biased region" description="Low complexity" evidence="10">
    <location>
        <begin position="164"/>
        <end position="182"/>
    </location>
</feature>
<dbReference type="PROSITE" id="PS50157">
    <property type="entry name" value="ZINC_FINGER_C2H2_2"/>
    <property type="match status" value="1"/>
</dbReference>
<protein>
    <recommendedName>
        <fullName evidence="11">C2H2-type domain-containing protein</fullName>
    </recommendedName>
</protein>
<dbReference type="SMART" id="SM00355">
    <property type="entry name" value="ZnF_C2H2"/>
    <property type="match status" value="1"/>
</dbReference>
<feature type="compositionally biased region" description="Low complexity" evidence="10">
    <location>
        <begin position="68"/>
        <end position="83"/>
    </location>
</feature>
<dbReference type="GO" id="GO:0006357">
    <property type="term" value="P:regulation of transcription by RNA polymerase II"/>
    <property type="evidence" value="ECO:0007669"/>
    <property type="project" value="TreeGrafter"/>
</dbReference>
<dbReference type="GO" id="GO:0003700">
    <property type="term" value="F:DNA-binding transcription factor activity"/>
    <property type="evidence" value="ECO:0007669"/>
    <property type="project" value="TreeGrafter"/>
</dbReference>
<evidence type="ECO:0000256" key="4">
    <source>
        <dbReference type="ARBA" id="ARBA00022833"/>
    </source>
</evidence>
<feature type="compositionally biased region" description="Low complexity" evidence="10">
    <location>
        <begin position="190"/>
        <end position="204"/>
    </location>
</feature>
<keyword evidence="2" id="KW-0479">Metal-binding</keyword>
<evidence type="ECO:0000256" key="3">
    <source>
        <dbReference type="ARBA" id="ARBA00022771"/>
    </source>
</evidence>
<dbReference type="GeneTree" id="ENSGT00940000162832"/>
<name>A0A7N9CCW9_MACFA</name>
<feature type="compositionally biased region" description="Basic and acidic residues" evidence="10">
    <location>
        <begin position="42"/>
        <end position="58"/>
    </location>
</feature>
<keyword evidence="7" id="KW-0804">Transcription</keyword>
<feature type="domain" description="C2H2-type" evidence="11">
    <location>
        <begin position="397"/>
        <end position="427"/>
    </location>
</feature>
<comment type="subcellular location">
    <subcellularLocation>
        <location evidence="1">Nucleus</location>
    </subcellularLocation>
</comment>
<dbReference type="PANTHER" id="PTHR13006">
    <property type="entry name" value="PAPILLOMAVIRUS REGULATORY FACTOR PRF-1"/>
    <property type="match status" value="1"/>
</dbReference>
<feature type="compositionally biased region" description="Low complexity" evidence="10">
    <location>
        <begin position="289"/>
        <end position="299"/>
    </location>
</feature>
<feature type="region of interest" description="Disordered" evidence="10">
    <location>
        <begin position="242"/>
        <end position="367"/>
    </location>
</feature>
<feature type="compositionally biased region" description="Low complexity" evidence="10">
    <location>
        <begin position="110"/>
        <end position="128"/>
    </location>
</feature>
<dbReference type="PROSITE" id="PS00028">
    <property type="entry name" value="ZINC_FINGER_C2H2_1"/>
    <property type="match status" value="1"/>
</dbReference>
<evidence type="ECO:0000256" key="7">
    <source>
        <dbReference type="ARBA" id="ARBA00023163"/>
    </source>
</evidence>
<feature type="compositionally biased region" description="Pro residues" evidence="10">
    <location>
        <begin position="129"/>
        <end position="145"/>
    </location>
</feature>
<keyword evidence="4" id="KW-0862">Zinc</keyword>
<dbReference type="Bgee" id="ENSMFAG00000039964">
    <property type="expression patterns" value="Expressed in skeletal muscle tissue and 13 other cell types or tissues"/>
</dbReference>